<protein>
    <submittedName>
        <fullName evidence="2">Uncharacterized protein</fullName>
    </submittedName>
</protein>
<comment type="caution">
    <text evidence="2">The sequence shown here is derived from an EMBL/GenBank/DDBJ whole genome shotgun (WGS) entry which is preliminary data.</text>
</comment>
<proteinExistence type="predicted"/>
<sequence>MVTRKPIKPDAPMTVRGPDGKPHKTDTMERNEAEAERQPEPDRKGLLSSLFPPPD</sequence>
<feature type="region of interest" description="Disordered" evidence="1">
    <location>
        <begin position="1"/>
        <end position="55"/>
    </location>
</feature>
<keyword evidence="3" id="KW-1185">Reference proteome</keyword>
<reference evidence="2" key="1">
    <citation type="journal article" date="2014" name="Int. J. Syst. Evol. Microbiol.">
        <title>Complete genome of a new Firmicutes species belonging to the dominant human colonic microbiota ('Ruminococcus bicirculans') reveals two chromosomes and a selective capacity to utilize plant glucans.</title>
        <authorList>
            <consortium name="NISC Comparative Sequencing Program"/>
            <person name="Wegmann U."/>
            <person name="Louis P."/>
            <person name="Goesmann A."/>
            <person name="Henrissat B."/>
            <person name="Duncan S.H."/>
            <person name="Flint H.J."/>
        </authorList>
    </citation>
    <scope>NUCLEOTIDE SEQUENCE</scope>
    <source>
        <strain evidence="2">NBRC 103855</strain>
    </source>
</reference>
<name>A0ABQ5UKK9_9HYPH</name>
<dbReference type="Proteomes" id="UP001161406">
    <property type="component" value="Unassembled WGS sequence"/>
</dbReference>
<dbReference type="RefSeq" id="WP_284392480.1">
    <property type="nucleotide sequence ID" value="NZ_BSNG01000001.1"/>
</dbReference>
<evidence type="ECO:0000313" key="3">
    <source>
        <dbReference type="Proteomes" id="UP001161406"/>
    </source>
</evidence>
<gene>
    <name evidence="2" type="ORF">GCM10007913_31330</name>
</gene>
<accession>A0ABQ5UKK9</accession>
<organism evidence="2 3">
    <name type="scientific">Devosia yakushimensis</name>
    <dbReference type="NCBI Taxonomy" id="470028"/>
    <lineage>
        <taxon>Bacteria</taxon>
        <taxon>Pseudomonadati</taxon>
        <taxon>Pseudomonadota</taxon>
        <taxon>Alphaproteobacteria</taxon>
        <taxon>Hyphomicrobiales</taxon>
        <taxon>Devosiaceae</taxon>
        <taxon>Devosia</taxon>
    </lineage>
</organism>
<dbReference type="EMBL" id="BSNG01000001">
    <property type="protein sequence ID" value="GLQ11201.1"/>
    <property type="molecule type" value="Genomic_DNA"/>
</dbReference>
<reference evidence="2" key="2">
    <citation type="submission" date="2023-01" db="EMBL/GenBank/DDBJ databases">
        <title>Draft genome sequence of Devosia yakushimensis strain NBRC 103855.</title>
        <authorList>
            <person name="Sun Q."/>
            <person name="Mori K."/>
        </authorList>
    </citation>
    <scope>NUCLEOTIDE SEQUENCE</scope>
    <source>
        <strain evidence="2">NBRC 103855</strain>
    </source>
</reference>
<evidence type="ECO:0000313" key="2">
    <source>
        <dbReference type="EMBL" id="GLQ11201.1"/>
    </source>
</evidence>
<feature type="compositionally biased region" description="Basic and acidic residues" evidence="1">
    <location>
        <begin position="18"/>
        <end position="45"/>
    </location>
</feature>
<evidence type="ECO:0000256" key="1">
    <source>
        <dbReference type="SAM" id="MobiDB-lite"/>
    </source>
</evidence>